<evidence type="ECO:0000256" key="1">
    <source>
        <dbReference type="SAM" id="MobiDB-lite"/>
    </source>
</evidence>
<sequence>MSVDEFGRDENGDVGQASLEDSNIAGIGSQENRDLRKEAAASDPQLKGAGTKVGLEIWRVENKRTKADTPDFGINRVPKEDYGNFYSGDSYIALNTYRVKDENGKLTDKLAWDVHFWLGNESSQDEIGVAAYKTVEIDDLLDDGPIQHRETQGSESRLFQSYFKEIVYMEGGHASGFRKVKPEEYEPRLMMVRRTKKTTRAFEIPVAASNMNHGDVFVLDAGLKIYLWVGETASAFEKSKGANLQNNVVASRNGKAKKMTVVDDDFWKILGGTVDDVKPDDQPYELSEDVCGKDEALDVDSIQLFRLSDETGSVKMTKEHEGKVKWDMLDPSDVFLLHANVGIWIWVGNGASKSEKSKAMAFADAYIKDNGLNKHIPVTRIMQAKNQDKMDFLFGNMVEY</sequence>
<dbReference type="InterPro" id="IPR029006">
    <property type="entry name" value="ADF-H/Gelsolin-like_dom_sf"/>
</dbReference>
<feature type="domain" description="Gelsolin-like" evidence="2">
    <location>
        <begin position="321"/>
        <end position="383"/>
    </location>
</feature>
<keyword evidence="4" id="KW-1185">Reference proteome</keyword>
<feature type="domain" description="Gelsolin-like" evidence="2">
    <location>
        <begin position="203"/>
        <end position="261"/>
    </location>
</feature>
<evidence type="ECO:0000313" key="4">
    <source>
        <dbReference type="Proteomes" id="UP001642464"/>
    </source>
</evidence>
<feature type="domain" description="Gelsolin-like" evidence="2">
    <location>
        <begin position="77"/>
        <end position="159"/>
    </location>
</feature>
<protein>
    <submittedName>
        <fullName evidence="3">Severin</fullName>
    </submittedName>
</protein>
<organism evidence="3 4">
    <name type="scientific">Durusdinium trenchii</name>
    <dbReference type="NCBI Taxonomy" id="1381693"/>
    <lineage>
        <taxon>Eukaryota</taxon>
        <taxon>Sar</taxon>
        <taxon>Alveolata</taxon>
        <taxon>Dinophyceae</taxon>
        <taxon>Suessiales</taxon>
        <taxon>Symbiodiniaceae</taxon>
        <taxon>Durusdinium</taxon>
    </lineage>
</organism>
<dbReference type="PANTHER" id="PTHR11977">
    <property type="entry name" value="VILLIN"/>
    <property type="match status" value="1"/>
</dbReference>
<dbReference type="InterPro" id="IPR007123">
    <property type="entry name" value="Gelsolin-like_dom"/>
</dbReference>
<comment type="caution">
    <text evidence="3">The sequence shown here is derived from an EMBL/GenBank/DDBJ whole genome shotgun (WGS) entry which is preliminary data.</text>
</comment>
<gene>
    <name evidence="3" type="ORF">SCF082_LOCUS17191</name>
</gene>
<feature type="compositionally biased region" description="Basic and acidic residues" evidence="1">
    <location>
        <begin position="31"/>
        <end position="40"/>
    </location>
</feature>
<dbReference type="InterPro" id="IPR007122">
    <property type="entry name" value="Villin/Gelsolin"/>
</dbReference>
<dbReference type="PRINTS" id="PR00597">
    <property type="entry name" value="GELSOLIN"/>
</dbReference>
<dbReference type="PANTHER" id="PTHR11977:SF130">
    <property type="entry name" value="SEVERIN"/>
    <property type="match status" value="1"/>
</dbReference>
<feature type="region of interest" description="Disordered" evidence="1">
    <location>
        <begin position="1"/>
        <end position="46"/>
    </location>
</feature>
<dbReference type="CDD" id="cd11290">
    <property type="entry name" value="gelsolin_S1_like"/>
    <property type="match status" value="1"/>
</dbReference>
<dbReference type="Gene3D" id="3.40.20.10">
    <property type="entry name" value="Severin"/>
    <property type="match status" value="3"/>
</dbReference>
<proteinExistence type="predicted"/>
<reference evidence="3 4" key="1">
    <citation type="submission" date="2024-02" db="EMBL/GenBank/DDBJ databases">
        <authorList>
            <person name="Chen Y."/>
            <person name="Shah S."/>
            <person name="Dougan E. K."/>
            <person name="Thang M."/>
            <person name="Chan C."/>
        </authorList>
    </citation>
    <scope>NUCLEOTIDE SEQUENCE [LARGE SCALE GENOMIC DNA]</scope>
</reference>
<evidence type="ECO:0000259" key="2">
    <source>
        <dbReference type="Pfam" id="PF00626"/>
    </source>
</evidence>
<name>A0ABP0KI43_9DINO</name>
<feature type="compositionally biased region" description="Basic and acidic residues" evidence="1">
    <location>
        <begin position="1"/>
        <end position="11"/>
    </location>
</feature>
<dbReference type="EMBL" id="CAXAMM010011286">
    <property type="protein sequence ID" value="CAK9025717.1"/>
    <property type="molecule type" value="Genomic_DNA"/>
</dbReference>
<dbReference type="Proteomes" id="UP001642464">
    <property type="component" value="Unassembled WGS sequence"/>
</dbReference>
<dbReference type="Pfam" id="PF00626">
    <property type="entry name" value="Gelsolin"/>
    <property type="match status" value="3"/>
</dbReference>
<dbReference type="SUPFAM" id="SSF55753">
    <property type="entry name" value="Actin depolymerizing proteins"/>
    <property type="match status" value="3"/>
</dbReference>
<evidence type="ECO:0000313" key="3">
    <source>
        <dbReference type="EMBL" id="CAK9025717.1"/>
    </source>
</evidence>
<accession>A0ABP0KI43</accession>
<dbReference type="SMART" id="SM00262">
    <property type="entry name" value="GEL"/>
    <property type="match status" value="3"/>
</dbReference>